<dbReference type="EMBL" id="JABFCZ010000003">
    <property type="protein sequence ID" value="MBD1545106.1"/>
    <property type="molecule type" value="Genomic_DNA"/>
</dbReference>
<dbReference type="InterPro" id="IPR009875">
    <property type="entry name" value="PilZ_domain"/>
</dbReference>
<protein>
    <submittedName>
        <fullName evidence="3">PilZ domain-containing protein</fullName>
    </submittedName>
</protein>
<name>A0A926S472_9HYPH</name>
<evidence type="ECO:0000313" key="3">
    <source>
        <dbReference type="EMBL" id="MBD1545106.1"/>
    </source>
</evidence>
<accession>A0A926S472</accession>
<evidence type="ECO:0000256" key="1">
    <source>
        <dbReference type="SAM" id="MobiDB-lite"/>
    </source>
</evidence>
<dbReference type="GO" id="GO:0035438">
    <property type="term" value="F:cyclic-di-GMP binding"/>
    <property type="evidence" value="ECO:0007669"/>
    <property type="project" value="InterPro"/>
</dbReference>
<proteinExistence type="predicted"/>
<organism evidence="3 4">
    <name type="scientific">Roseibium aggregatum</name>
    <dbReference type="NCBI Taxonomy" id="187304"/>
    <lineage>
        <taxon>Bacteria</taxon>
        <taxon>Pseudomonadati</taxon>
        <taxon>Pseudomonadota</taxon>
        <taxon>Alphaproteobacteria</taxon>
        <taxon>Hyphomicrobiales</taxon>
        <taxon>Stappiaceae</taxon>
        <taxon>Roseibium</taxon>
    </lineage>
</organism>
<feature type="compositionally biased region" description="Basic residues" evidence="1">
    <location>
        <begin position="150"/>
        <end position="160"/>
    </location>
</feature>
<comment type="caution">
    <text evidence="3">The sequence shown here is derived from an EMBL/GenBank/DDBJ whole genome shotgun (WGS) entry which is preliminary data.</text>
</comment>
<sequence>MHDTDTPNHVEREDREDLEVPREHRARVLKKAKVLFKEGLRSVPCVVRNISPHGARLEFDQAYLIPKEFELRIELEGFEVTCERRWEDGLACGVHFVSEKRPIKLERTQVLRPSDQALPNLRKTADLEDMASRFSAASGNDGIPGSVSRARGKGRTFGKR</sequence>
<feature type="domain" description="PilZ" evidence="2">
    <location>
        <begin position="22"/>
        <end position="97"/>
    </location>
</feature>
<dbReference type="Pfam" id="PF07238">
    <property type="entry name" value="PilZ"/>
    <property type="match status" value="1"/>
</dbReference>
<dbReference type="RefSeq" id="WP_190289786.1">
    <property type="nucleotide sequence ID" value="NZ_JABFCZ010000003.1"/>
</dbReference>
<feature type="region of interest" description="Disordered" evidence="1">
    <location>
        <begin position="135"/>
        <end position="160"/>
    </location>
</feature>
<evidence type="ECO:0000313" key="4">
    <source>
        <dbReference type="Proteomes" id="UP000598467"/>
    </source>
</evidence>
<reference evidence="3" key="1">
    <citation type="submission" date="2020-05" db="EMBL/GenBank/DDBJ databases">
        <title>Identification of trans-AT polyketide cluster in two marine bacteria, producers of a novel glutaramide-containing polyketide sesbanimide D and analogs.</title>
        <authorList>
            <person name="Kacar D."/>
            <person name="Rodriguez P."/>
            <person name="Canedo L."/>
            <person name="Gonzalez E."/>
            <person name="Galan B."/>
            <person name="De La Calle F."/>
            <person name="Garcia J.L."/>
        </authorList>
    </citation>
    <scope>NUCLEOTIDE SEQUENCE</scope>
    <source>
        <strain evidence="3">PHM038</strain>
    </source>
</reference>
<gene>
    <name evidence="3" type="ORF">HK439_02450</name>
</gene>
<evidence type="ECO:0000259" key="2">
    <source>
        <dbReference type="Pfam" id="PF07238"/>
    </source>
</evidence>
<dbReference type="AlphaFoldDB" id="A0A926S472"/>
<dbReference type="Proteomes" id="UP000598467">
    <property type="component" value="Unassembled WGS sequence"/>
</dbReference>
<dbReference type="SUPFAM" id="SSF141371">
    <property type="entry name" value="PilZ domain-like"/>
    <property type="match status" value="1"/>
</dbReference>